<dbReference type="Gene3D" id="3.30.40.10">
    <property type="entry name" value="Zinc/RING finger domain, C3HC4 (zinc finger)"/>
    <property type="match status" value="2"/>
</dbReference>
<keyword evidence="3 4" id="KW-0539">Nucleus</keyword>
<dbReference type="InterPro" id="IPR016818">
    <property type="entry name" value="NOSIP"/>
</dbReference>
<dbReference type="PIRSF" id="PIRSF023577">
    <property type="entry name" value="ENOS_interacting"/>
    <property type="match status" value="1"/>
</dbReference>
<dbReference type="PANTHER" id="PTHR13063">
    <property type="entry name" value="ENOS INTERACTING PROTEIN"/>
    <property type="match status" value="1"/>
</dbReference>
<name>A0A0D2P2Z4_HYPSF</name>
<dbReference type="Proteomes" id="UP000054270">
    <property type="component" value="Unassembled WGS sequence"/>
</dbReference>
<dbReference type="SUPFAM" id="SSF57903">
    <property type="entry name" value="FYVE/PHD zinc finger"/>
    <property type="match status" value="1"/>
</dbReference>
<feature type="domain" description="RING-type" evidence="8">
    <location>
        <begin position="297"/>
        <end position="339"/>
    </location>
</feature>
<keyword evidence="5" id="KW-0862">Zinc</keyword>
<feature type="compositionally biased region" description="Basic and acidic residues" evidence="7">
    <location>
        <begin position="135"/>
        <end position="149"/>
    </location>
</feature>
<dbReference type="EMBL" id="KN817532">
    <property type="protein sequence ID" value="KJA25289.1"/>
    <property type="molecule type" value="Genomic_DNA"/>
</dbReference>
<dbReference type="SUPFAM" id="SSF57850">
    <property type="entry name" value="RING/U-box"/>
    <property type="match status" value="1"/>
</dbReference>
<dbReference type="GO" id="GO:0061630">
    <property type="term" value="F:ubiquitin protein ligase activity"/>
    <property type="evidence" value="ECO:0007669"/>
    <property type="project" value="InterPro"/>
</dbReference>
<dbReference type="AlphaFoldDB" id="A0A0D2P2Z4"/>
<gene>
    <name evidence="9" type="ORF">HYPSUDRAFT_421574</name>
</gene>
<evidence type="ECO:0000256" key="3">
    <source>
        <dbReference type="ARBA" id="ARBA00023242"/>
    </source>
</evidence>
<dbReference type="GO" id="GO:0005634">
    <property type="term" value="C:nucleus"/>
    <property type="evidence" value="ECO:0007669"/>
    <property type="project" value="UniProtKB-SubCell"/>
</dbReference>
<feature type="coiled-coil region" evidence="6">
    <location>
        <begin position="70"/>
        <end position="104"/>
    </location>
</feature>
<proteinExistence type="inferred from homology"/>
<protein>
    <recommendedName>
        <fullName evidence="8">RING-type domain-containing protein</fullName>
    </recommendedName>
</protein>
<keyword evidence="5" id="KW-0479">Metal-binding</keyword>
<dbReference type="InterPro" id="IPR011011">
    <property type="entry name" value="Znf_FYVE_PHD"/>
</dbReference>
<dbReference type="OrthoDB" id="116827at2759"/>
<evidence type="ECO:0000256" key="7">
    <source>
        <dbReference type="SAM" id="MobiDB-lite"/>
    </source>
</evidence>
<dbReference type="InterPro" id="IPR013083">
    <property type="entry name" value="Znf_RING/FYVE/PHD"/>
</dbReference>
<comment type="similarity">
    <text evidence="2 4">Belongs to the NOSIP family.</text>
</comment>
<dbReference type="GO" id="GO:0008270">
    <property type="term" value="F:zinc ion binding"/>
    <property type="evidence" value="ECO:0007669"/>
    <property type="project" value="UniProtKB-KW"/>
</dbReference>
<reference evidence="10" key="1">
    <citation type="submission" date="2014-04" db="EMBL/GenBank/DDBJ databases">
        <title>Evolutionary Origins and Diversification of the Mycorrhizal Mutualists.</title>
        <authorList>
            <consortium name="DOE Joint Genome Institute"/>
            <consortium name="Mycorrhizal Genomics Consortium"/>
            <person name="Kohler A."/>
            <person name="Kuo A."/>
            <person name="Nagy L.G."/>
            <person name="Floudas D."/>
            <person name="Copeland A."/>
            <person name="Barry K.W."/>
            <person name="Cichocki N."/>
            <person name="Veneault-Fourrey C."/>
            <person name="LaButti K."/>
            <person name="Lindquist E.A."/>
            <person name="Lipzen A."/>
            <person name="Lundell T."/>
            <person name="Morin E."/>
            <person name="Murat C."/>
            <person name="Riley R."/>
            <person name="Ohm R."/>
            <person name="Sun H."/>
            <person name="Tunlid A."/>
            <person name="Henrissat B."/>
            <person name="Grigoriev I.V."/>
            <person name="Hibbett D.S."/>
            <person name="Martin F."/>
        </authorList>
    </citation>
    <scope>NUCLEOTIDE SEQUENCE [LARGE SCALE GENOMIC DNA]</scope>
    <source>
        <strain evidence="10">FD-334 SS-4</strain>
    </source>
</reference>
<feature type="region of interest" description="Disordered" evidence="7">
    <location>
        <begin position="117"/>
        <end position="155"/>
    </location>
</feature>
<evidence type="ECO:0000313" key="9">
    <source>
        <dbReference type="EMBL" id="KJA25289.1"/>
    </source>
</evidence>
<dbReference type="InterPro" id="IPR001841">
    <property type="entry name" value="Znf_RING"/>
</dbReference>
<keyword evidence="10" id="KW-1185">Reference proteome</keyword>
<organism evidence="9 10">
    <name type="scientific">Hypholoma sublateritium (strain FD-334 SS-4)</name>
    <dbReference type="NCBI Taxonomy" id="945553"/>
    <lineage>
        <taxon>Eukaryota</taxon>
        <taxon>Fungi</taxon>
        <taxon>Dikarya</taxon>
        <taxon>Basidiomycota</taxon>
        <taxon>Agaricomycotina</taxon>
        <taxon>Agaricomycetes</taxon>
        <taxon>Agaricomycetidae</taxon>
        <taxon>Agaricales</taxon>
        <taxon>Agaricineae</taxon>
        <taxon>Strophariaceae</taxon>
        <taxon>Hypholoma</taxon>
    </lineage>
</organism>
<evidence type="ECO:0000259" key="8">
    <source>
        <dbReference type="PROSITE" id="PS50089"/>
    </source>
</evidence>
<dbReference type="PROSITE" id="PS50089">
    <property type="entry name" value="ZF_RING_2"/>
    <property type="match status" value="1"/>
</dbReference>
<accession>A0A0D2P2Z4</accession>
<keyword evidence="5" id="KW-0863">Zinc-finger</keyword>
<comment type="subcellular location">
    <subcellularLocation>
        <location evidence="1 4">Nucleus</location>
    </subcellularLocation>
</comment>
<dbReference type="Pfam" id="PF15906">
    <property type="entry name" value="zf-NOSIP"/>
    <property type="match status" value="1"/>
</dbReference>
<evidence type="ECO:0000256" key="5">
    <source>
        <dbReference type="PROSITE-ProRule" id="PRU00175"/>
    </source>
</evidence>
<keyword evidence="6" id="KW-0175">Coiled coil</keyword>
<evidence type="ECO:0000313" key="10">
    <source>
        <dbReference type="Proteomes" id="UP000054270"/>
    </source>
</evidence>
<evidence type="ECO:0000256" key="2">
    <source>
        <dbReference type="ARBA" id="ARBA00008126"/>
    </source>
</evidence>
<dbReference type="PANTHER" id="PTHR13063:SF10">
    <property type="entry name" value="NITRIC OXIDE SYNTHASE-INTERACTING PROTEIN"/>
    <property type="match status" value="1"/>
</dbReference>
<evidence type="ECO:0000256" key="6">
    <source>
        <dbReference type="SAM" id="Coils"/>
    </source>
</evidence>
<evidence type="ECO:0000256" key="4">
    <source>
        <dbReference type="PIRNR" id="PIRNR023577"/>
    </source>
</evidence>
<dbReference type="OMA" id="PCVTKFM"/>
<dbReference type="STRING" id="945553.A0A0D2P2Z4"/>
<evidence type="ECO:0000256" key="1">
    <source>
        <dbReference type="ARBA" id="ARBA00004123"/>
    </source>
</evidence>
<sequence>MTKHSKNNTASSTFTYAEYKKLDYGTKRQRLGNESMRRFDACALCLNRAREPLVCHEGHLFCKECVYTDLLTQKTNIKRQKAKLEALKKEAEEERTRAREAARERVLLDFERGQLGLGSSSAAGSGVGGKAKGPQNDDKDSTDPDESKPSGHLCKASFKLTTIETGTKRKMPTESTPFIFSSSTVSTLAEEAEQAALKKIEIEQAERMKAKLPDFWLPSLTPTHTASAGGKASQPETLEQAEAQMEVAKTVCRGGASHTPHHLAMKNLIPVHFTFYTPSSTSAVLEESKKEESEPICPSCKKHLSNSSLLFLCKPCGHVTCKTCADTLVRPSKQCIVCDVKAKDIIELKREGTGFAGGGLAETSKSGIAFQG</sequence>
<dbReference type="InterPro" id="IPR031790">
    <property type="entry name" value="Znf-NOSIP"/>
</dbReference>